<dbReference type="InterPro" id="IPR038530">
    <property type="entry name" value="NiFe-hyd_HybE_sf"/>
</dbReference>
<protein>
    <submittedName>
        <fullName evidence="2">HybE family protein</fullName>
    </submittedName>
</protein>
<dbReference type="OrthoDB" id="6485044at2"/>
<dbReference type="RefSeq" id="WP_038154563.1">
    <property type="nucleotide sequence ID" value="NZ_JMTB01000042.1"/>
</dbReference>
<name>A0A085AGA9_9ENTR</name>
<dbReference type="NCBIfam" id="NF007776">
    <property type="entry name" value="PRK10465.1"/>
    <property type="match status" value="1"/>
</dbReference>
<dbReference type="AlphaFoldDB" id="A0A085AGA9"/>
<keyword evidence="3" id="KW-1185">Reference proteome</keyword>
<dbReference type="EMBL" id="JMTB01000042">
    <property type="protein sequence ID" value="KFC09254.1"/>
    <property type="molecule type" value="Genomic_DNA"/>
</dbReference>
<evidence type="ECO:0000256" key="1">
    <source>
        <dbReference type="ARBA" id="ARBA00006532"/>
    </source>
</evidence>
<evidence type="ECO:0000313" key="2">
    <source>
        <dbReference type="EMBL" id="KFC09254.1"/>
    </source>
</evidence>
<dbReference type="Gene3D" id="3.30.1460.40">
    <property type="entry name" value="[NiFe]-hydrogenase assembly chaperone, HybE"/>
    <property type="match status" value="1"/>
</dbReference>
<dbReference type="InterPro" id="IPR023994">
    <property type="entry name" value="NiFe-hyd_HybE"/>
</dbReference>
<comment type="similarity">
    <text evidence="1">Belongs to the HupJ family.</text>
</comment>
<proteinExistence type="inferred from homology"/>
<organism evidence="2 3">
    <name type="scientific">Trabulsiella guamensis ATCC 49490</name>
    <dbReference type="NCBI Taxonomy" id="1005994"/>
    <lineage>
        <taxon>Bacteria</taxon>
        <taxon>Pseudomonadati</taxon>
        <taxon>Pseudomonadota</taxon>
        <taxon>Gammaproteobacteria</taxon>
        <taxon>Enterobacterales</taxon>
        <taxon>Enterobacteriaceae</taxon>
        <taxon>Trabulsiella</taxon>
    </lineage>
</organism>
<gene>
    <name evidence="2" type="primary">hybE</name>
    <name evidence="2" type="ORF">GTGU_00979</name>
</gene>
<dbReference type="eggNOG" id="COG1773">
    <property type="taxonomic scope" value="Bacteria"/>
</dbReference>
<sequence length="162" mass="17838">MSEDIAGFSASPAEAVQAAFEAISRDAMQNLSFLHPDMPVHVSPFSLFEGQWVGCVVTPWMLSALIFPGPDQLWPQRKVSEKIGLKLPFGNMTFTVGELDGVSQYLTCSLMSPLDRDLTAEQGVRLADDCQRMLLSIPVSDPYAVHASRRALLFGRRSNEHA</sequence>
<accession>A0A085AGA9</accession>
<reference evidence="3" key="1">
    <citation type="submission" date="2014-05" db="EMBL/GenBank/DDBJ databases">
        <title>ATOL: Assembling a taxonomically balanced genome-scale reconstruction of the evolutionary history of the Enterobacteriaceae.</title>
        <authorList>
            <person name="Plunkett G. III"/>
            <person name="Neeno-Eckwall E.C."/>
            <person name="Glasner J.D."/>
            <person name="Perna N.T."/>
        </authorList>
    </citation>
    <scope>NUCLEOTIDE SEQUENCE [LARGE SCALE GENOMIC DNA]</scope>
    <source>
        <strain evidence="3">ATCC 49490</strain>
    </source>
</reference>
<dbReference type="Proteomes" id="UP000028630">
    <property type="component" value="Unassembled WGS sequence"/>
</dbReference>
<comment type="caution">
    <text evidence="2">The sequence shown here is derived from an EMBL/GenBank/DDBJ whole genome shotgun (WGS) entry which is preliminary data.</text>
</comment>
<dbReference type="NCBIfam" id="TIGR03993">
    <property type="entry name" value="hydrog_HybE"/>
    <property type="match status" value="1"/>
</dbReference>
<evidence type="ECO:0000313" key="3">
    <source>
        <dbReference type="Proteomes" id="UP000028630"/>
    </source>
</evidence>
<dbReference type="Pfam" id="PF11939">
    <property type="entry name" value="NiFe-hyd_HybE"/>
    <property type="match status" value="1"/>
</dbReference>